<dbReference type="AlphaFoldDB" id="A0A2G2ZW66"/>
<protein>
    <recommendedName>
        <fullName evidence="1">Replication factor A C-terminal domain-containing protein</fullName>
    </recommendedName>
</protein>
<dbReference type="Gramene" id="PHT86205">
    <property type="protein sequence ID" value="PHT86205"/>
    <property type="gene ID" value="T459_08311"/>
</dbReference>
<name>A0A2G2ZW66_CAPAN</name>
<dbReference type="EMBL" id="AYRZ02000003">
    <property type="protein sequence ID" value="PHT86205.1"/>
    <property type="molecule type" value="Genomic_DNA"/>
</dbReference>
<proteinExistence type="predicted"/>
<reference evidence="2 3" key="1">
    <citation type="journal article" date="2014" name="Nat. Genet.">
        <title>Genome sequence of the hot pepper provides insights into the evolution of pungency in Capsicum species.</title>
        <authorList>
            <person name="Kim S."/>
            <person name="Park M."/>
            <person name="Yeom S.I."/>
            <person name="Kim Y.M."/>
            <person name="Lee J.M."/>
            <person name="Lee H.A."/>
            <person name="Seo E."/>
            <person name="Choi J."/>
            <person name="Cheong K."/>
            <person name="Kim K.T."/>
            <person name="Jung K."/>
            <person name="Lee G.W."/>
            <person name="Oh S.K."/>
            <person name="Bae C."/>
            <person name="Kim S.B."/>
            <person name="Lee H.Y."/>
            <person name="Kim S.Y."/>
            <person name="Kim M.S."/>
            <person name="Kang B.C."/>
            <person name="Jo Y.D."/>
            <person name="Yang H.B."/>
            <person name="Jeong H.J."/>
            <person name="Kang W.H."/>
            <person name="Kwon J.K."/>
            <person name="Shin C."/>
            <person name="Lim J.Y."/>
            <person name="Park J.H."/>
            <person name="Huh J.H."/>
            <person name="Kim J.S."/>
            <person name="Kim B.D."/>
            <person name="Cohen O."/>
            <person name="Paran I."/>
            <person name="Suh M.C."/>
            <person name="Lee S.B."/>
            <person name="Kim Y.K."/>
            <person name="Shin Y."/>
            <person name="Noh S.J."/>
            <person name="Park J."/>
            <person name="Seo Y.S."/>
            <person name="Kwon S.Y."/>
            <person name="Kim H.A."/>
            <person name="Park J.M."/>
            <person name="Kim H.J."/>
            <person name="Choi S.B."/>
            <person name="Bosland P.W."/>
            <person name="Reeves G."/>
            <person name="Jo S.H."/>
            <person name="Lee B.W."/>
            <person name="Cho H.T."/>
            <person name="Choi H.S."/>
            <person name="Lee M.S."/>
            <person name="Yu Y."/>
            <person name="Do Choi Y."/>
            <person name="Park B.S."/>
            <person name="van Deynze A."/>
            <person name="Ashrafi H."/>
            <person name="Hill T."/>
            <person name="Kim W.T."/>
            <person name="Pai H.S."/>
            <person name="Ahn H.K."/>
            <person name="Yeam I."/>
            <person name="Giovannoni J.J."/>
            <person name="Rose J.K."/>
            <person name="Sorensen I."/>
            <person name="Lee S.J."/>
            <person name="Kim R.W."/>
            <person name="Choi I.Y."/>
            <person name="Choi B.S."/>
            <person name="Lim J.S."/>
            <person name="Lee Y.H."/>
            <person name="Choi D."/>
        </authorList>
    </citation>
    <scope>NUCLEOTIDE SEQUENCE [LARGE SCALE GENOMIC DNA]</scope>
    <source>
        <strain evidence="3">cv. CM334</strain>
    </source>
</reference>
<accession>A0A2G2ZW66</accession>
<keyword evidence="3" id="KW-1185">Reference proteome</keyword>
<dbReference type="OMA" id="FYELMCP"/>
<dbReference type="Proteomes" id="UP000222542">
    <property type="component" value="Unassembled WGS sequence"/>
</dbReference>
<feature type="domain" description="Replication factor A C-terminal" evidence="1">
    <location>
        <begin position="4"/>
        <end position="120"/>
    </location>
</feature>
<dbReference type="InterPro" id="IPR012340">
    <property type="entry name" value="NA-bd_OB-fold"/>
</dbReference>
<dbReference type="Gene3D" id="2.40.50.140">
    <property type="entry name" value="Nucleic acid-binding proteins"/>
    <property type="match status" value="1"/>
</dbReference>
<evidence type="ECO:0000313" key="2">
    <source>
        <dbReference type="EMBL" id="PHT86205.1"/>
    </source>
</evidence>
<gene>
    <name evidence="2" type="ORF">T459_08311</name>
</gene>
<organism evidence="2 3">
    <name type="scientific">Capsicum annuum</name>
    <name type="common">Capsicum pepper</name>
    <dbReference type="NCBI Taxonomy" id="4072"/>
    <lineage>
        <taxon>Eukaryota</taxon>
        <taxon>Viridiplantae</taxon>
        <taxon>Streptophyta</taxon>
        <taxon>Embryophyta</taxon>
        <taxon>Tracheophyta</taxon>
        <taxon>Spermatophyta</taxon>
        <taxon>Magnoliopsida</taxon>
        <taxon>eudicotyledons</taxon>
        <taxon>Gunneridae</taxon>
        <taxon>Pentapetalae</taxon>
        <taxon>asterids</taxon>
        <taxon>lamiids</taxon>
        <taxon>Solanales</taxon>
        <taxon>Solanaceae</taxon>
        <taxon>Solanoideae</taxon>
        <taxon>Capsiceae</taxon>
        <taxon>Capsicum</taxon>
    </lineage>
</organism>
<sequence length="160" mass="18070">MQSFYVEGKISFLDDEEQTFYELMCPKCKNIVRTKIIKGIDCGNCQKHTMLTPRCHFQVQMTDGSGSTTATLLGELGENFFSMRAEQIYDIINIKKDPLPLQCTQQDLANKVFKIQLRNSYCRNSDDALAKLFVSSCVKKHDALQLPTSLVSLDVGESSK</sequence>
<reference evidence="2 3" key="2">
    <citation type="journal article" date="2017" name="Genome Biol.">
        <title>New reference genome sequences of hot pepper reveal the massive evolution of plant disease-resistance genes by retroduplication.</title>
        <authorList>
            <person name="Kim S."/>
            <person name="Park J."/>
            <person name="Yeom S.I."/>
            <person name="Kim Y.M."/>
            <person name="Seo E."/>
            <person name="Kim K.T."/>
            <person name="Kim M.S."/>
            <person name="Lee J.M."/>
            <person name="Cheong K."/>
            <person name="Shin H.S."/>
            <person name="Kim S.B."/>
            <person name="Han K."/>
            <person name="Lee J."/>
            <person name="Park M."/>
            <person name="Lee H.A."/>
            <person name="Lee H.Y."/>
            <person name="Lee Y."/>
            <person name="Oh S."/>
            <person name="Lee J.H."/>
            <person name="Choi E."/>
            <person name="Choi E."/>
            <person name="Lee S.E."/>
            <person name="Jeon J."/>
            <person name="Kim H."/>
            <person name="Choi G."/>
            <person name="Song H."/>
            <person name="Lee J."/>
            <person name="Lee S.C."/>
            <person name="Kwon J.K."/>
            <person name="Lee H.Y."/>
            <person name="Koo N."/>
            <person name="Hong Y."/>
            <person name="Kim R.W."/>
            <person name="Kang W.H."/>
            <person name="Huh J.H."/>
            <person name="Kang B.C."/>
            <person name="Yang T.J."/>
            <person name="Lee Y.H."/>
            <person name="Bennetzen J.L."/>
            <person name="Choi D."/>
        </authorList>
    </citation>
    <scope>NUCLEOTIDE SEQUENCE [LARGE SCALE GENOMIC DNA]</scope>
    <source>
        <strain evidence="3">cv. CM334</strain>
    </source>
</reference>
<dbReference type="Pfam" id="PF08646">
    <property type="entry name" value="Rep_fac-A_C"/>
    <property type="match status" value="1"/>
</dbReference>
<dbReference type="InterPro" id="IPR013955">
    <property type="entry name" value="Rep_factor-A_C"/>
</dbReference>
<evidence type="ECO:0000313" key="3">
    <source>
        <dbReference type="Proteomes" id="UP000222542"/>
    </source>
</evidence>
<evidence type="ECO:0000259" key="1">
    <source>
        <dbReference type="Pfam" id="PF08646"/>
    </source>
</evidence>
<dbReference type="SUPFAM" id="SSF50249">
    <property type="entry name" value="Nucleic acid-binding proteins"/>
    <property type="match status" value="1"/>
</dbReference>
<dbReference type="SMR" id="A0A2G2ZW66"/>
<comment type="caution">
    <text evidence="2">The sequence shown here is derived from an EMBL/GenBank/DDBJ whole genome shotgun (WGS) entry which is preliminary data.</text>
</comment>